<keyword evidence="1" id="KW-0436">Ligase</keyword>
<accession>A0A5N8HAI6</accession>
<dbReference type="SUPFAM" id="SSF55681">
    <property type="entry name" value="Class II aaRS and biotin synthetases"/>
    <property type="match status" value="1"/>
</dbReference>
<dbReference type="Proteomes" id="UP000392867">
    <property type="component" value="Unassembled WGS sequence"/>
</dbReference>
<evidence type="ECO:0000313" key="1">
    <source>
        <dbReference type="EMBL" id="MPU49086.1"/>
    </source>
</evidence>
<dbReference type="GO" id="GO:0016874">
    <property type="term" value="F:ligase activity"/>
    <property type="evidence" value="ECO:0007669"/>
    <property type="project" value="UniProtKB-KW"/>
</dbReference>
<organism evidence="1 2">
    <name type="scientific">Escherichia coli</name>
    <dbReference type="NCBI Taxonomy" id="562"/>
    <lineage>
        <taxon>Bacteria</taxon>
        <taxon>Pseudomonadati</taxon>
        <taxon>Pseudomonadota</taxon>
        <taxon>Gammaproteobacteria</taxon>
        <taxon>Enterobacterales</taxon>
        <taxon>Enterobacteriaceae</taxon>
        <taxon>Escherichia</taxon>
    </lineage>
</organism>
<proteinExistence type="predicted"/>
<feature type="non-terminal residue" evidence="1">
    <location>
        <position position="1"/>
    </location>
</feature>
<reference evidence="1 2" key="1">
    <citation type="submission" date="2019-08" db="EMBL/GenBank/DDBJ databases">
        <title>Identification of Water Treatment Resistant and Multidrug Resistant Urinary Pathogenic Escherichia coli in Wastewater.</title>
        <authorList>
            <person name="Neumann N."/>
        </authorList>
    </citation>
    <scope>NUCLEOTIDE SEQUENCE [LARGE SCALE GENOMIC DNA]</scope>
    <source>
        <strain evidence="1 2">WU2356</strain>
    </source>
</reference>
<dbReference type="Gene3D" id="3.30.930.10">
    <property type="entry name" value="Bira Bifunctional Protein, Domain 2"/>
    <property type="match status" value="1"/>
</dbReference>
<dbReference type="AlphaFoldDB" id="A0A5N8HAI6"/>
<comment type="caution">
    <text evidence="1">The sequence shown here is derived from an EMBL/GenBank/DDBJ whole genome shotgun (WGS) entry which is preliminary data.</text>
</comment>
<name>A0A5N8HAI6_ECOLX</name>
<protein>
    <submittedName>
        <fullName evidence="1">Aspartate--ammonia ligase</fullName>
    </submittedName>
</protein>
<sequence>QSRLTMLLLQLPHIGQVQCGVWPAAVRENVPSLL</sequence>
<dbReference type="EMBL" id="VOTT01000131">
    <property type="protein sequence ID" value="MPU49086.1"/>
    <property type="molecule type" value="Genomic_DNA"/>
</dbReference>
<evidence type="ECO:0000313" key="2">
    <source>
        <dbReference type="Proteomes" id="UP000392867"/>
    </source>
</evidence>
<gene>
    <name evidence="1" type="ORF">FVB16_09590</name>
</gene>
<dbReference type="InterPro" id="IPR045864">
    <property type="entry name" value="aa-tRNA-synth_II/BPL/LPL"/>
</dbReference>